<protein>
    <recommendedName>
        <fullName evidence="2">Amidohydrolase 3 domain-containing protein</fullName>
    </recommendedName>
</protein>
<dbReference type="AlphaFoldDB" id="W4K2B7"/>
<feature type="transmembrane region" description="Helical" evidence="1">
    <location>
        <begin position="21"/>
        <end position="41"/>
    </location>
</feature>
<dbReference type="Pfam" id="PF07969">
    <property type="entry name" value="Amidohydro_3"/>
    <property type="match status" value="1"/>
</dbReference>
<dbReference type="PANTHER" id="PTHR22642:SF2">
    <property type="entry name" value="PROTEIN LONG AFTER FAR-RED 3"/>
    <property type="match status" value="1"/>
</dbReference>
<evidence type="ECO:0000313" key="3">
    <source>
        <dbReference type="EMBL" id="ETW79864.1"/>
    </source>
</evidence>
<dbReference type="eggNOG" id="ENOG502QSHE">
    <property type="taxonomic scope" value="Eukaryota"/>
</dbReference>
<feature type="domain" description="Amidohydrolase 3" evidence="2">
    <location>
        <begin position="109"/>
        <end position="613"/>
    </location>
</feature>
<dbReference type="EMBL" id="KI925460">
    <property type="protein sequence ID" value="ETW79864.1"/>
    <property type="molecule type" value="Genomic_DNA"/>
</dbReference>
<dbReference type="Proteomes" id="UP000030671">
    <property type="component" value="Unassembled WGS sequence"/>
</dbReference>
<dbReference type="PANTHER" id="PTHR22642">
    <property type="entry name" value="IMIDAZOLONEPROPIONASE"/>
    <property type="match status" value="1"/>
</dbReference>
<evidence type="ECO:0000259" key="2">
    <source>
        <dbReference type="Pfam" id="PF07969"/>
    </source>
</evidence>
<dbReference type="InterPro" id="IPR013108">
    <property type="entry name" value="Amidohydro_3"/>
</dbReference>
<sequence>MEKSQDQQRLNEFPTRRRLRWIFIIVISAALVYKHAPSIYITDSDMPSAYALCTPSNSVYTVDNFDSKVDCILVDGPTIIATGSEEDLHSVWVARNPDKDLKTFYTKPGSIVVPGLSDAHAHVLEWGFKQQLPLEDCRSVDEVIAKIKGYIYAHPDILGDSTRWIQGLGWDQTKWPTNKFPTADDFDRDPLLRGRPIALSRIDVHASWVSHSVLNQMGELPREVDGGVIMRDDNGKPTGIRNTFGSFSHRLNPTCCYTGVFVDNAMSLVPVPPWSEAQMLAYFEIAMHDALSVGLTSVHDAASSPEVIQFFQRVADEGTLPIRLYLMGNVESDTYWGPQIPRLVDYGRDRRLNVRGVKLFTDGALGSWGAALLAPYSDNPTTAGLMRSSADALRGLVEKFHEDGWQVNVHCIGDRANKIVLDIFESIIKSRSIDVDHWRPRIEHAQIMEMADLERIGRLGVIASVQPTHATSDMWYAEDRLGPERIKGAYAYQSLLQASRKNILPLGSDFPVEGINPLLGFYAAVSRLSVRGDSPNGTSGWYPAEALTRIQALRGMTRDAAYASFGEDERGVLRAHFKADYVVLDRDIVSEEVPVSEILKAKVLATVVDGRVMFGKIS</sequence>
<reference evidence="3 4" key="1">
    <citation type="journal article" date="2012" name="New Phytol.">
        <title>Insight into trade-off between wood decay and parasitism from the genome of a fungal forest pathogen.</title>
        <authorList>
            <person name="Olson A."/>
            <person name="Aerts A."/>
            <person name="Asiegbu F."/>
            <person name="Belbahri L."/>
            <person name="Bouzid O."/>
            <person name="Broberg A."/>
            <person name="Canback B."/>
            <person name="Coutinho P.M."/>
            <person name="Cullen D."/>
            <person name="Dalman K."/>
            <person name="Deflorio G."/>
            <person name="van Diepen L.T."/>
            <person name="Dunand C."/>
            <person name="Duplessis S."/>
            <person name="Durling M."/>
            <person name="Gonthier P."/>
            <person name="Grimwood J."/>
            <person name="Fossdal C.G."/>
            <person name="Hansson D."/>
            <person name="Henrissat B."/>
            <person name="Hietala A."/>
            <person name="Himmelstrand K."/>
            <person name="Hoffmeister D."/>
            <person name="Hogberg N."/>
            <person name="James T.Y."/>
            <person name="Karlsson M."/>
            <person name="Kohler A."/>
            <person name="Kues U."/>
            <person name="Lee Y.H."/>
            <person name="Lin Y.C."/>
            <person name="Lind M."/>
            <person name="Lindquist E."/>
            <person name="Lombard V."/>
            <person name="Lucas S."/>
            <person name="Lunden K."/>
            <person name="Morin E."/>
            <person name="Murat C."/>
            <person name="Park J."/>
            <person name="Raffaello T."/>
            <person name="Rouze P."/>
            <person name="Salamov A."/>
            <person name="Schmutz J."/>
            <person name="Solheim H."/>
            <person name="Stahlberg J."/>
            <person name="Velez H."/>
            <person name="de Vries R.P."/>
            <person name="Wiebenga A."/>
            <person name="Woodward S."/>
            <person name="Yakovlev I."/>
            <person name="Garbelotto M."/>
            <person name="Martin F."/>
            <person name="Grigoriev I.V."/>
            <person name="Stenlid J."/>
        </authorList>
    </citation>
    <scope>NUCLEOTIDE SEQUENCE [LARGE SCALE GENOMIC DNA]</scope>
    <source>
        <strain evidence="3 4">TC 32-1</strain>
    </source>
</reference>
<dbReference type="OrthoDB" id="3501663at2759"/>
<keyword evidence="4" id="KW-1185">Reference proteome</keyword>
<dbReference type="Gene3D" id="3.20.20.140">
    <property type="entry name" value="Metal-dependent hydrolases"/>
    <property type="match status" value="1"/>
</dbReference>
<dbReference type="InterPro" id="IPR032466">
    <property type="entry name" value="Metal_Hydrolase"/>
</dbReference>
<dbReference type="InterPro" id="IPR011059">
    <property type="entry name" value="Metal-dep_hydrolase_composite"/>
</dbReference>
<dbReference type="KEGG" id="hir:HETIRDRAFT_419509"/>
<dbReference type="GeneID" id="20673572"/>
<keyword evidence="1" id="KW-0472">Membrane</keyword>
<evidence type="ECO:0000313" key="4">
    <source>
        <dbReference type="Proteomes" id="UP000030671"/>
    </source>
</evidence>
<dbReference type="HOGENOM" id="CLU_009942_1_1_1"/>
<dbReference type="Gene3D" id="2.30.40.10">
    <property type="entry name" value="Urease, subunit C, domain 1"/>
    <property type="match status" value="1"/>
</dbReference>
<accession>W4K2B7</accession>
<dbReference type="SUPFAM" id="SSF51556">
    <property type="entry name" value="Metallo-dependent hydrolases"/>
    <property type="match status" value="1"/>
</dbReference>
<keyword evidence="1" id="KW-0812">Transmembrane</keyword>
<evidence type="ECO:0000256" key="1">
    <source>
        <dbReference type="SAM" id="Phobius"/>
    </source>
</evidence>
<proteinExistence type="predicted"/>
<dbReference type="GO" id="GO:0016810">
    <property type="term" value="F:hydrolase activity, acting on carbon-nitrogen (but not peptide) bonds"/>
    <property type="evidence" value="ECO:0007669"/>
    <property type="project" value="InterPro"/>
</dbReference>
<dbReference type="InterPro" id="IPR033932">
    <property type="entry name" value="YtcJ-like"/>
</dbReference>
<dbReference type="Gene3D" id="3.10.310.70">
    <property type="match status" value="1"/>
</dbReference>
<dbReference type="CDD" id="cd01300">
    <property type="entry name" value="YtcJ_like"/>
    <property type="match status" value="1"/>
</dbReference>
<name>W4K2B7_HETIT</name>
<dbReference type="RefSeq" id="XP_009548404.1">
    <property type="nucleotide sequence ID" value="XM_009550109.1"/>
</dbReference>
<organism evidence="3 4">
    <name type="scientific">Heterobasidion irregulare (strain TC 32-1)</name>
    <dbReference type="NCBI Taxonomy" id="747525"/>
    <lineage>
        <taxon>Eukaryota</taxon>
        <taxon>Fungi</taxon>
        <taxon>Dikarya</taxon>
        <taxon>Basidiomycota</taxon>
        <taxon>Agaricomycotina</taxon>
        <taxon>Agaricomycetes</taxon>
        <taxon>Russulales</taxon>
        <taxon>Bondarzewiaceae</taxon>
        <taxon>Heterobasidion</taxon>
        <taxon>Heterobasidion annosum species complex</taxon>
    </lineage>
</organism>
<keyword evidence="1" id="KW-1133">Transmembrane helix</keyword>
<gene>
    <name evidence="3" type="ORF">HETIRDRAFT_419509</name>
</gene>
<dbReference type="InParanoid" id="W4K2B7"/>